<dbReference type="EMBL" id="BMWE01000018">
    <property type="protein sequence ID" value="GGY40527.1"/>
    <property type="molecule type" value="Genomic_DNA"/>
</dbReference>
<dbReference type="PANTHER" id="PTHR43245:SF23">
    <property type="entry name" value="NAD(P)-BINDING DOMAIN-CONTAINING PROTEIN"/>
    <property type="match status" value="1"/>
</dbReference>
<reference evidence="3" key="1">
    <citation type="journal article" date="2019" name="Int. J. Syst. Evol. Microbiol.">
        <title>The Global Catalogue of Microorganisms (GCM) 10K type strain sequencing project: providing services to taxonomists for standard genome sequencing and annotation.</title>
        <authorList>
            <consortium name="The Broad Institute Genomics Platform"/>
            <consortium name="The Broad Institute Genome Sequencing Center for Infectious Disease"/>
            <person name="Wu L."/>
            <person name="Ma J."/>
        </authorList>
    </citation>
    <scope>NUCLEOTIDE SEQUENCE [LARGE SCALE GENOMIC DNA]</scope>
    <source>
        <strain evidence="3">JCM 4957</strain>
    </source>
</reference>
<evidence type="ECO:0000259" key="1">
    <source>
        <dbReference type="Pfam" id="PF01370"/>
    </source>
</evidence>
<protein>
    <recommendedName>
        <fullName evidence="1">NAD-dependent epimerase/dehydratase domain-containing protein</fullName>
    </recommendedName>
</protein>
<dbReference type="Proteomes" id="UP000653308">
    <property type="component" value="Unassembled WGS sequence"/>
</dbReference>
<feature type="domain" description="NAD-dependent epimerase/dehydratase" evidence="1">
    <location>
        <begin position="19"/>
        <end position="250"/>
    </location>
</feature>
<dbReference type="Gene3D" id="3.40.50.720">
    <property type="entry name" value="NAD(P)-binding Rossmann-like Domain"/>
    <property type="match status" value="1"/>
</dbReference>
<name>A0ABQ3AC95_9ACTN</name>
<organism evidence="2 3">
    <name type="scientific">Streptomyces djakartensis</name>
    <dbReference type="NCBI Taxonomy" id="68193"/>
    <lineage>
        <taxon>Bacteria</taxon>
        <taxon>Bacillati</taxon>
        <taxon>Actinomycetota</taxon>
        <taxon>Actinomycetes</taxon>
        <taxon>Kitasatosporales</taxon>
        <taxon>Streptomycetaceae</taxon>
        <taxon>Streptomyces</taxon>
    </lineage>
</organism>
<dbReference type="CDD" id="cd08946">
    <property type="entry name" value="SDR_e"/>
    <property type="match status" value="1"/>
</dbReference>
<dbReference type="RefSeq" id="WP_190200580.1">
    <property type="nucleotide sequence ID" value="NZ_BMWE01000018.1"/>
</dbReference>
<accession>A0ABQ3AC95</accession>
<dbReference type="SUPFAM" id="SSF51735">
    <property type="entry name" value="NAD(P)-binding Rossmann-fold domains"/>
    <property type="match status" value="1"/>
</dbReference>
<dbReference type="PANTHER" id="PTHR43245">
    <property type="entry name" value="BIFUNCTIONAL POLYMYXIN RESISTANCE PROTEIN ARNA"/>
    <property type="match status" value="1"/>
</dbReference>
<comment type="caution">
    <text evidence="2">The sequence shown here is derived from an EMBL/GenBank/DDBJ whole genome shotgun (WGS) entry which is preliminary data.</text>
</comment>
<dbReference type="Pfam" id="PF01370">
    <property type="entry name" value="Epimerase"/>
    <property type="match status" value="1"/>
</dbReference>
<keyword evidence="3" id="KW-1185">Reference proteome</keyword>
<proteinExistence type="predicted"/>
<dbReference type="InterPro" id="IPR001509">
    <property type="entry name" value="Epimerase_deHydtase"/>
</dbReference>
<gene>
    <name evidence="2" type="ORF">GCM10010384_54440</name>
</gene>
<evidence type="ECO:0000313" key="3">
    <source>
        <dbReference type="Proteomes" id="UP000653308"/>
    </source>
</evidence>
<dbReference type="InterPro" id="IPR036291">
    <property type="entry name" value="NAD(P)-bd_dom_sf"/>
</dbReference>
<evidence type="ECO:0000313" key="2">
    <source>
        <dbReference type="EMBL" id="GGY40527.1"/>
    </source>
</evidence>
<dbReference type="InterPro" id="IPR050177">
    <property type="entry name" value="Lipid_A_modif_metabolic_enz"/>
</dbReference>
<sequence>MRTDLEPLNRSNDPRGPLITVLGASGYIGSAVVGELARLPVRVRVVTRGTEPVPADVAAGAADLTVCRVDLTRPGAAGDAVDGADAVIHLAAEIGGARSWRSAAEGSQDVAAALMRDVVGALGGGAGTPPALVFASTVQAAAAGGTGPGPYARQKIAAERVLARATSEGMVRGAVLRLTTVFGRSTPAGSVGRGVLTAMTRRAIGGEPLTMWHDGSVRRDFLHVQDAARAFVAALPRVDAVRGGVPWDVGTGTTARLGEVFSDVAALVAEHTGRAPVPVVSVAPPEYADTGDFDSPRCDPSVFRAVTGWRPRVPLREGLDDLVTAMTATTATTATTTGRSKGGIR</sequence>